<reference evidence="1 2" key="1">
    <citation type="submission" date="2017-11" db="EMBL/GenBank/DDBJ databases">
        <title>De-novo sequencing of pomegranate (Punica granatum L.) genome.</title>
        <authorList>
            <person name="Akparov Z."/>
            <person name="Amiraslanov A."/>
            <person name="Hajiyeva S."/>
            <person name="Abbasov M."/>
            <person name="Kaur K."/>
            <person name="Hamwieh A."/>
            <person name="Solovyev V."/>
            <person name="Salamov A."/>
            <person name="Braich B."/>
            <person name="Kosarev P."/>
            <person name="Mahmoud A."/>
            <person name="Hajiyev E."/>
            <person name="Babayeva S."/>
            <person name="Izzatullayeva V."/>
            <person name="Mammadov A."/>
            <person name="Mammadov A."/>
            <person name="Sharifova S."/>
            <person name="Ojaghi J."/>
            <person name="Eynullazada K."/>
            <person name="Bayramov B."/>
            <person name="Abdulazimova A."/>
            <person name="Shahmuradov I."/>
        </authorList>
    </citation>
    <scope>NUCLEOTIDE SEQUENCE [LARGE SCALE GENOMIC DNA]</scope>
    <source>
        <strain evidence="2">cv. AG2017</strain>
        <tissue evidence="1">Leaf</tissue>
    </source>
</reference>
<dbReference type="Proteomes" id="UP000233551">
    <property type="component" value="Unassembled WGS sequence"/>
</dbReference>
<comment type="caution">
    <text evidence="1">The sequence shown here is derived from an EMBL/GenBank/DDBJ whole genome shotgun (WGS) entry which is preliminary data.</text>
</comment>
<dbReference type="EMBL" id="PGOL01002674">
    <property type="protein sequence ID" value="PKI46065.1"/>
    <property type="molecule type" value="Genomic_DNA"/>
</dbReference>
<evidence type="ECO:0000313" key="1">
    <source>
        <dbReference type="EMBL" id="PKI46065.1"/>
    </source>
</evidence>
<organism evidence="1 2">
    <name type="scientific">Punica granatum</name>
    <name type="common">Pomegranate</name>
    <dbReference type="NCBI Taxonomy" id="22663"/>
    <lineage>
        <taxon>Eukaryota</taxon>
        <taxon>Viridiplantae</taxon>
        <taxon>Streptophyta</taxon>
        <taxon>Embryophyta</taxon>
        <taxon>Tracheophyta</taxon>
        <taxon>Spermatophyta</taxon>
        <taxon>Magnoliopsida</taxon>
        <taxon>eudicotyledons</taxon>
        <taxon>Gunneridae</taxon>
        <taxon>Pentapetalae</taxon>
        <taxon>rosids</taxon>
        <taxon>malvids</taxon>
        <taxon>Myrtales</taxon>
        <taxon>Lythraceae</taxon>
        <taxon>Punica</taxon>
    </lineage>
</organism>
<evidence type="ECO:0000313" key="2">
    <source>
        <dbReference type="Proteomes" id="UP000233551"/>
    </source>
</evidence>
<gene>
    <name evidence="1" type="ORF">CRG98_033520</name>
</gene>
<proteinExistence type="predicted"/>
<name>A0A2I0IPY5_PUNGR</name>
<keyword evidence="2" id="KW-1185">Reference proteome</keyword>
<sequence length="81" mass="9767">MAFVDKKGTYMLIWFFTMGEDSKRTMVINLVHLIQMMTQRLNIILRIFKMLRSNLTMMMNMFLRIFNMMKNSLRGAPLKLR</sequence>
<accession>A0A2I0IPY5</accession>
<protein>
    <submittedName>
        <fullName evidence="1">Uncharacterized protein</fullName>
    </submittedName>
</protein>
<dbReference type="AlphaFoldDB" id="A0A2I0IPY5"/>